<accession>Q2J790</accession>
<reference evidence="1 2" key="1">
    <citation type="journal article" date="2007" name="Genome Res.">
        <title>Genome characteristics of facultatively symbiotic Frankia sp. strains reflect host range and host plant biogeography.</title>
        <authorList>
            <person name="Normand P."/>
            <person name="Lapierre P."/>
            <person name="Tisa L.S."/>
            <person name="Gogarten J.P."/>
            <person name="Alloisio N."/>
            <person name="Bagnarol E."/>
            <person name="Bassi C.A."/>
            <person name="Berry A.M."/>
            <person name="Bickhart D.M."/>
            <person name="Choisne N."/>
            <person name="Couloux A."/>
            <person name="Cournoyer B."/>
            <person name="Cruveiller S."/>
            <person name="Daubin V."/>
            <person name="Demange N."/>
            <person name="Francino M.P."/>
            <person name="Goltsman E."/>
            <person name="Huang Y."/>
            <person name="Kopp O.R."/>
            <person name="Labarre L."/>
            <person name="Lapidus A."/>
            <person name="Lavire C."/>
            <person name="Marechal J."/>
            <person name="Martinez M."/>
            <person name="Mastronunzio J.E."/>
            <person name="Mullin B.C."/>
            <person name="Niemann J."/>
            <person name="Pujic P."/>
            <person name="Rawnsley T."/>
            <person name="Rouy Z."/>
            <person name="Schenowitz C."/>
            <person name="Sellstedt A."/>
            <person name="Tavares F."/>
            <person name="Tomkins J.P."/>
            <person name="Vallenet D."/>
            <person name="Valverde C."/>
            <person name="Wall L.G."/>
            <person name="Wang Y."/>
            <person name="Medigue C."/>
            <person name="Benson D.R."/>
        </authorList>
    </citation>
    <scope>NUCLEOTIDE SEQUENCE [LARGE SCALE GENOMIC DNA]</scope>
    <source>
        <strain evidence="2">DSM 45818 / CECT 9043 / CcI3</strain>
    </source>
</reference>
<evidence type="ECO:0000313" key="1">
    <source>
        <dbReference type="EMBL" id="ABD12852.1"/>
    </source>
</evidence>
<dbReference type="HOGENOM" id="CLU_098980_0_0_11"/>
<evidence type="ECO:0000313" key="2">
    <source>
        <dbReference type="Proteomes" id="UP000001937"/>
    </source>
</evidence>
<sequence length="183" mass="19522">MSTPDSGAAGMSRPTDEYPRTWVVDGANVIGSRPDGWWRDRPGAAGRLVDAISARITRPGTHPRPSSRPEWPERIVVVLEGAARAGVPEGTVRPGKITPEKVRPADVAPEKGRHVPARADRAAPTIVVVHAPGHGDDAIVAAARDAVAPVVVITSDRQLAGRLRSLGAGVRRSGWLWELLDER</sequence>
<dbReference type="Proteomes" id="UP000001937">
    <property type="component" value="Chromosome"/>
</dbReference>
<keyword evidence="2" id="KW-1185">Reference proteome</keyword>
<dbReference type="KEGG" id="fra:Francci3_3499"/>
<proteinExistence type="predicted"/>
<gene>
    <name evidence="1" type="ordered locus">Francci3_3499</name>
</gene>
<dbReference type="AlphaFoldDB" id="Q2J790"/>
<evidence type="ECO:0008006" key="3">
    <source>
        <dbReference type="Google" id="ProtNLM"/>
    </source>
</evidence>
<dbReference type="STRING" id="106370.Francci3_3499"/>
<dbReference type="EMBL" id="CP000249">
    <property type="protein sequence ID" value="ABD12852.1"/>
    <property type="molecule type" value="Genomic_DNA"/>
</dbReference>
<name>Q2J790_FRACC</name>
<organism evidence="1 2">
    <name type="scientific">Frankia casuarinae (strain DSM 45818 / CECT 9043 / HFP020203 / CcI3)</name>
    <dbReference type="NCBI Taxonomy" id="106370"/>
    <lineage>
        <taxon>Bacteria</taxon>
        <taxon>Bacillati</taxon>
        <taxon>Actinomycetota</taxon>
        <taxon>Actinomycetes</taxon>
        <taxon>Frankiales</taxon>
        <taxon>Frankiaceae</taxon>
        <taxon>Frankia</taxon>
    </lineage>
</organism>
<protein>
    <recommendedName>
        <fullName evidence="3">NYN domain-containing protein</fullName>
    </recommendedName>
</protein>
<dbReference type="eggNOG" id="COG0494">
    <property type="taxonomic scope" value="Bacteria"/>
</dbReference>